<evidence type="ECO:0000256" key="13">
    <source>
        <dbReference type="ARBA" id="ARBA00075670"/>
    </source>
</evidence>
<keyword evidence="4" id="KW-0677">Repeat</keyword>
<keyword evidence="8" id="KW-0729">SH3-binding</keyword>
<dbReference type="PANTHER" id="PTHR22967:SF105">
    <property type="entry name" value="CYCLIN-G-ASSOCIATED KINASE"/>
    <property type="match status" value="1"/>
</dbReference>
<dbReference type="SUPFAM" id="SSF56112">
    <property type="entry name" value="Protein kinase-like (PK-like)"/>
    <property type="match status" value="1"/>
</dbReference>
<proteinExistence type="inferred from homology"/>
<dbReference type="GO" id="GO:0004674">
    <property type="term" value="F:protein serine/threonine kinase activity"/>
    <property type="evidence" value="ECO:0007669"/>
    <property type="project" value="TreeGrafter"/>
</dbReference>
<evidence type="ECO:0000313" key="19">
    <source>
        <dbReference type="EMBL" id="CAE1267973.1"/>
    </source>
</evidence>
<feature type="domain" description="C2 tensin-type" evidence="18">
    <location>
        <begin position="435"/>
        <end position="573"/>
    </location>
</feature>
<feature type="region of interest" description="Disordered" evidence="14">
    <location>
        <begin position="988"/>
        <end position="1139"/>
    </location>
</feature>
<dbReference type="AlphaFoldDB" id="A0A812CAQ4"/>
<dbReference type="Gene3D" id="2.60.40.1110">
    <property type="match status" value="1"/>
</dbReference>
<dbReference type="PROSITE" id="PS00108">
    <property type="entry name" value="PROTEIN_KINASE_ST"/>
    <property type="match status" value="1"/>
</dbReference>
<keyword evidence="7" id="KW-0904">Protein phosphatase</keyword>
<feature type="region of interest" description="Disordered" evidence="14">
    <location>
        <begin position="619"/>
        <end position="704"/>
    </location>
</feature>
<dbReference type="SMART" id="SM00220">
    <property type="entry name" value="S_TKc"/>
    <property type="match status" value="1"/>
</dbReference>
<dbReference type="GO" id="GO:0072583">
    <property type="term" value="P:clathrin-dependent endocytosis"/>
    <property type="evidence" value="ECO:0007669"/>
    <property type="project" value="UniProtKB-ARBA"/>
</dbReference>
<dbReference type="Gene3D" id="3.90.190.10">
    <property type="entry name" value="Protein tyrosine phosphatase superfamily"/>
    <property type="match status" value="1"/>
</dbReference>
<evidence type="ECO:0000259" key="17">
    <source>
        <dbReference type="PROSITE" id="PS51181"/>
    </source>
</evidence>
<dbReference type="GO" id="GO:2000369">
    <property type="term" value="P:regulation of clathrin-dependent endocytosis"/>
    <property type="evidence" value="ECO:0007669"/>
    <property type="project" value="TreeGrafter"/>
</dbReference>
<dbReference type="SUPFAM" id="SSF49562">
    <property type="entry name" value="C2 domain (Calcium/lipid-binding domain, CaLB)"/>
    <property type="match status" value="1"/>
</dbReference>
<feature type="compositionally biased region" description="Polar residues" evidence="14">
    <location>
        <begin position="172"/>
        <end position="190"/>
    </location>
</feature>
<dbReference type="PROSITE" id="PS50011">
    <property type="entry name" value="PROTEIN_KINASE_DOM"/>
    <property type="match status" value="1"/>
</dbReference>
<keyword evidence="6" id="KW-0378">Hydrolase</keyword>
<comment type="caution">
    <text evidence="19">The sequence shown here is derived from an EMBL/GenBank/DDBJ whole genome shotgun (WGS) entry which is preliminary data.</text>
</comment>
<dbReference type="InterPro" id="IPR014020">
    <property type="entry name" value="Tensin_C2-dom"/>
</dbReference>
<evidence type="ECO:0000256" key="12">
    <source>
        <dbReference type="ARBA" id="ARBA00069335"/>
    </source>
</evidence>
<feature type="domain" description="J" evidence="16">
    <location>
        <begin position="1188"/>
        <end position="1248"/>
    </location>
</feature>
<keyword evidence="19" id="KW-0808">Transferase</keyword>
<evidence type="ECO:0000256" key="9">
    <source>
        <dbReference type="ARBA" id="ARBA00023186"/>
    </source>
</evidence>
<dbReference type="FunFam" id="1.10.287.110:FF:000002">
    <property type="entry name" value="putative tyrosine-protein phosphatase auxilin isoform X2"/>
    <property type="match status" value="1"/>
</dbReference>
<evidence type="ECO:0000256" key="1">
    <source>
        <dbReference type="ARBA" id="ARBA00004132"/>
    </source>
</evidence>
<evidence type="ECO:0000259" key="18">
    <source>
        <dbReference type="PROSITE" id="PS51182"/>
    </source>
</evidence>
<dbReference type="SMART" id="SM01326">
    <property type="entry name" value="PTEN_C2"/>
    <property type="match status" value="1"/>
</dbReference>
<dbReference type="CDD" id="cd06257">
    <property type="entry name" value="DnaJ"/>
    <property type="match status" value="1"/>
</dbReference>
<dbReference type="InterPro" id="IPR036869">
    <property type="entry name" value="J_dom_sf"/>
</dbReference>
<evidence type="ECO:0000259" key="15">
    <source>
        <dbReference type="PROSITE" id="PS50011"/>
    </source>
</evidence>
<name>A0A812CAQ4_ACAPH</name>
<accession>A0A812CAQ4</accession>
<evidence type="ECO:0000256" key="7">
    <source>
        <dbReference type="ARBA" id="ARBA00022912"/>
    </source>
</evidence>
<evidence type="ECO:0000259" key="16">
    <source>
        <dbReference type="PROSITE" id="PS50076"/>
    </source>
</evidence>
<dbReference type="FunFam" id="2.60.40.1110:FF:000001">
    <property type="entry name" value="cyclin-G-associated kinase isoform X2"/>
    <property type="match status" value="1"/>
</dbReference>
<dbReference type="PANTHER" id="PTHR22967">
    <property type="entry name" value="SERINE/THREONINE PROTEIN KINASE"/>
    <property type="match status" value="1"/>
</dbReference>
<evidence type="ECO:0000256" key="11">
    <source>
        <dbReference type="ARBA" id="ARBA00064305"/>
    </source>
</evidence>
<dbReference type="InterPro" id="IPR001623">
    <property type="entry name" value="DnaJ_domain"/>
</dbReference>
<feature type="compositionally biased region" description="Low complexity" evidence="14">
    <location>
        <begin position="1055"/>
        <end position="1092"/>
    </location>
</feature>
<dbReference type="PROSITE" id="PS50076">
    <property type="entry name" value="DNAJ_2"/>
    <property type="match status" value="1"/>
</dbReference>
<evidence type="ECO:0000256" key="6">
    <source>
        <dbReference type="ARBA" id="ARBA00022801"/>
    </source>
</evidence>
<dbReference type="EMBL" id="CAHIKZ030001557">
    <property type="protein sequence ID" value="CAE1267973.1"/>
    <property type="molecule type" value="Genomic_DNA"/>
</dbReference>
<dbReference type="GO" id="GO:0045747">
    <property type="term" value="P:positive regulation of Notch signaling pathway"/>
    <property type="evidence" value="ECO:0007669"/>
    <property type="project" value="TreeGrafter"/>
</dbReference>
<protein>
    <recommendedName>
        <fullName evidence="12">Auxilin</fullName>
    </recommendedName>
    <alternativeName>
        <fullName evidence="13">DnaJ homolog subfamily C member 6</fullName>
    </alternativeName>
</protein>
<feature type="region of interest" description="Disordered" evidence="14">
    <location>
        <begin position="717"/>
        <end position="750"/>
    </location>
</feature>
<keyword evidence="9" id="KW-0143">Chaperone</keyword>
<dbReference type="InterPro" id="IPR029021">
    <property type="entry name" value="Prot-tyrosine_phosphatase-like"/>
</dbReference>
<evidence type="ECO:0000313" key="20">
    <source>
        <dbReference type="Proteomes" id="UP000597762"/>
    </source>
</evidence>
<dbReference type="Pfam" id="PF10409">
    <property type="entry name" value="PTEN_C2"/>
    <property type="match status" value="1"/>
</dbReference>
<dbReference type="OrthoDB" id="1717591at2759"/>
<feature type="compositionally biased region" description="Pro residues" evidence="14">
    <location>
        <begin position="191"/>
        <end position="202"/>
    </location>
</feature>
<comment type="subcellular location">
    <subcellularLocation>
        <location evidence="1">Cytoplasmic vesicle</location>
        <location evidence="1">Clathrin-coated vesicle</location>
    </subcellularLocation>
</comment>
<dbReference type="GO" id="GO:0017124">
    <property type="term" value="F:SH3 domain binding"/>
    <property type="evidence" value="ECO:0007669"/>
    <property type="project" value="UniProtKB-KW"/>
</dbReference>
<keyword evidence="5" id="KW-0547">Nucleotide-binding</keyword>
<feature type="region of interest" description="Disordered" evidence="14">
    <location>
        <begin position="816"/>
        <end position="860"/>
    </location>
</feature>
<reference evidence="19" key="1">
    <citation type="submission" date="2021-01" db="EMBL/GenBank/DDBJ databases">
        <authorList>
            <person name="Li R."/>
            <person name="Bekaert M."/>
        </authorList>
    </citation>
    <scope>NUCLEOTIDE SEQUENCE</scope>
    <source>
        <strain evidence="19">Farmed</strain>
    </source>
</reference>
<organism evidence="19 20">
    <name type="scientific">Acanthosepion pharaonis</name>
    <name type="common">Pharaoh cuttlefish</name>
    <name type="synonym">Sepia pharaonis</name>
    <dbReference type="NCBI Taxonomy" id="158019"/>
    <lineage>
        <taxon>Eukaryota</taxon>
        <taxon>Metazoa</taxon>
        <taxon>Spiralia</taxon>
        <taxon>Lophotrochozoa</taxon>
        <taxon>Mollusca</taxon>
        <taxon>Cephalopoda</taxon>
        <taxon>Coleoidea</taxon>
        <taxon>Decapodiformes</taxon>
        <taxon>Sepiida</taxon>
        <taxon>Sepiina</taxon>
        <taxon>Sepiidae</taxon>
        <taxon>Acanthosepion</taxon>
    </lineage>
</organism>
<dbReference type="Proteomes" id="UP000597762">
    <property type="component" value="Unassembled WGS sequence"/>
</dbReference>
<dbReference type="GO" id="GO:0030136">
    <property type="term" value="C:clathrin-coated vesicle"/>
    <property type="evidence" value="ECO:0007669"/>
    <property type="project" value="UniProtKB-SubCell"/>
</dbReference>
<dbReference type="InterPro" id="IPR011009">
    <property type="entry name" value="Kinase-like_dom_sf"/>
</dbReference>
<evidence type="ECO:0000256" key="2">
    <source>
        <dbReference type="ARBA" id="ARBA00005490"/>
    </source>
</evidence>
<keyword evidence="10" id="KW-0968">Cytoplasmic vesicle</keyword>
<comment type="subunit">
    <text evidence="11">Forms a complex composed of HSPA8, CLTC and DNAJC6. Interacts with HSPA8/HSC70 in an ATP-dependent manner; this interaction stimulates the HSPA8's ATPase activity. Interacts with CLTC; this interaction produces a local change in heavy-chain contacts, creating a detectable global distortion of the clathrin coat. Interacts with AP2A2. Interacts with DNM1(GTP-bound form); this interaction allows clathrin-coated vesicle (CCV) formation at the plasma membrane.</text>
</comment>
<dbReference type="InterPro" id="IPR035892">
    <property type="entry name" value="C2_domain_sf"/>
</dbReference>
<gene>
    <name evidence="19" type="ORF">SPHA_35845</name>
</gene>
<feature type="compositionally biased region" description="Polar residues" evidence="14">
    <location>
        <begin position="619"/>
        <end position="644"/>
    </location>
</feature>
<feature type="compositionally biased region" description="Low complexity" evidence="14">
    <location>
        <begin position="1016"/>
        <end position="1032"/>
    </location>
</feature>
<dbReference type="FunFam" id="3.90.190.10:FF:000255">
    <property type="entry name" value="putative tyrosine-protein phosphatase auxilin"/>
    <property type="match status" value="1"/>
</dbReference>
<feature type="domain" description="Phosphatase tensin-type" evidence="17">
    <location>
        <begin position="262"/>
        <end position="429"/>
    </location>
</feature>
<dbReference type="GO" id="GO:0004721">
    <property type="term" value="F:phosphoprotein phosphatase activity"/>
    <property type="evidence" value="ECO:0007669"/>
    <property type="project" value="UniProtKB-KW"/>
</dbReference>
<sequence>MHRQKPPIIHRDLKVENLLISSKGSIKLCDFGSATTKTHSPDVSWSAIQRSLVEDEIAKNTTPMYRAPEMLDLYQNFPINEAGDIWALGCFLFQLCFNEHPFEDSAKLRILNANYSIPETDNTFTVFHDLIRSMLQIDPRHRPNINELIDRLQQIAVACNVDLKTGLGFSNGVSPQATSPSTPEHQSVNTTPPPRPPPPQVPSAPACHYNHPSEMTQGYPTSGASQLFSSLKGAGGSLFKNIKDASSKVMETVSAKMLEVSNNKTMNKNELDVSYITSRVLVMSFPAEGVESAFRNHIDDVRYFLESKHRGYYAVFNLSQRCYRAVKFENRVSELGWPTKRAPTLASLFETCKSLYNWLRQNPKNMCVIHCLDGKSVSATAVCAFLVFCNLCKSVQDASCLFTAKRGSPNLTASQQRYVQYVADIVSDTPVIPHNKPVLLVSLTMSPIPLFNKIKTGCRPFAEVFLGEDRILTTSQEYERMRGFSIEEYKATIPLNISAVGDVTIIVYHARSTFGGKVQGKITSMKMFQLQFHTGMIKPDTENVKYLFTDLDCIDAPEKLPELFKVSLEVKVSSNERPKDDQVLPWENFDAMSINSKMLFSSKEEMDKVTAEVAICEQRQSLQRNSSHGSSDTPNESPSKSSVGRGSPQLAGSPRTKPKRPETCPKTVGKSQFFDNLDWQKDGRASPSGQSRPPEESTESLLDNVETTEDDFSALSNTRVNIPRGPSPTPFQQQGSPQHKPTLPTDKEDSQAGFQTTFIAPPKEQTADLLNIGGEPINSSGDSSQNLASHMNLLDMGESAPVSNFDLLMGGSDWKGDQTSVSSQGSQLGDTFDPFQQATTPTYPQPQASPQKKPEIREPQMNFGNFDPFQSSSNTQNEFFNLMNGKKSSSAHIQPSPSAGIDLMGSWADNSTSSGLMGSNLSGSTSNLFPGSLPKKNPSFPSGLNLPNISAPGGAGGLGGQSLGSMNMGSTGLPRTASAAAAMNILGEGPTPAKSAQNLKSPDPFADLGNLSSMKSPGSTSSLGTPSPAAPTWQQPSPQQPKAPFSGLYPGAGGTATASSGWQQPQAPTTAQAPPSPKKQVPPQQTAPPQQKSAFGGASVIGNREDRGTRKPFGPKPKVDSDAFGDLLGDFSSKKANEPRTIGEMRKEILAKEMDPDKLKIMEWTKGKERNIRALLCSLHTVLWEEETRWKECGMHELVSADQVKKVYRKAVLSVHPDKLQGTPHEALAKMIFMELNDAWAEFEEKGMQSLC</sequence>
<dbReference type="SMART" id="SM00271">
    <property type="entry name" value="DnaJ"/>
    <property type="match status" value="1"/>
</dbReference>
<dbReference type="Gene3D" id="1.10.287.110">
    <property type="entry name" value="DnaJ domain"/>
    <property type="match status" value="1"/>
</dbReference>
<dbReference type="InterPro" id="IPR000719">
    <property type="entry name" value="Prot_kinase_dom"/>
</dbReference>
<feature type="domain" description="Protein kinase" evidence="15">
    <location>
        <begin position="1"/>
        <end position="157"/>
    </location>
</feature>
<feature type="compositionally biased region" description="Polar residues" evidence="14">
    <location>
        <begin position="730"/>
        <end position="739"/>
    </location>
</feature>
<feature type="compositionally biased region" description="Low complexity" evidence="14">
    <location>
        <begin position="834"/>
        <end position="851"/>
    </location>
</feature>
<keyword evidence="3" id="KW-0597">Phosphoprotein</keyword>
<dbReference type="SUPFAM" id="SSF46565">
    <property type="entry name" value="Chaperone J-domain"/>
    <property type="match status" value="1"/>
</dbReference>
<evidence type="ECO:0000256" key="4">
    <source>
        <dbReference type="ARBA" id="ARBA00022737"/>
    </source>
</evidence>
<dbReference type="InterPro" id="IPR008271">
    <property type="entry name" value="Ser/Thr_kinase_AS"/>
</dbReference>
<keyword evidence="20" id="KW-1185">Reference proteome</keyword>
<comment type="similarity">
    <text evidence="2">Belongs to the protein kinase superfamily. AGC Ser/Thr protein kinase family. PKC subfamily.</text>
</comment>
<evidence type="ECO:0000256" key="8">
    <source>
        <dbReference type="ARBA" id="ARBA00023036"/>
    </source>
</evidence>
<dbReference type="InterPro" id="IPR029023">
    <property type="entry name" value="Tensin_phosphatase"/>
</dbReference>
<evidence type="ECO:0000256" key="3">
    <source>
        <dbReference type="ARBA" id="ARBA00022553"/>
    </source>
</evidence>
<feature type="compositionally biased region" description="Polar residues" evidence="14">
    <location>
        <begin position="817"/>
        <end position="829"/>
    </location>
</feature>
<dbReference type="GO" id="GO:0035612">
    <property type="term" value="F:AP-2 adaptor complex binding"/>
    <property type="evidence" value="ECO:0007669"/>
    <property type="project" value="TreeGrafter"/>
</dbReference>
<feature type="region of interest" description="Disordered" evidence="14">
    <location>
        <begin position="172"/>
        <end position="208"/>
    </location>
</feature>
<evidence type="ECO:0000256" key="5">
    <source>
        <dbReference type="ARBA" id="ARBA00022741"/>
    </source>
</evidence>
<dbReference type="SUPFAM" id="SSF52799">
    <property type="entry name" value="(Phosphotyrosine protein) phosphatases II"/>
    <property type="match status" value="1"/>
</dbReference>
<dbReference type="Gene3D" id="1.10.510.10">
    <property type="entry name" value="Transferase(Phosphotransferase) domain 1"/>
    <property type="match status" value="1"/>
</dbReference>
<dbReference type="Pfam" id="PF00069">
    <property type="entry name" value="Pkinase"/>
    <property type="match status" value="1"/>
</dbReference>
<evidence type="ECO:0000256" key="10">
    <source>
        <dbReference type="ARBA" id="ARBA00023329"/>
    </source>
</evidence>
<evidence type="ECO:0000256" key="14">
    <source>
        <dbReference type="SAM" id="MobiDB-lite"/>
    </source>
</evidence>
<dbReference type="PROSITE" id="PS51181">
    <property type="entry name" value="PPASE_TENSIN"/>
    <property type="match status" value="1"/>
</dbReference>
<dbReference type="GO" id="GO:0005524">
    <property type="term" value="F:ATP binding"/>
    <property type="evidence" value="ECO:0007669"/>
    <property type="project" value="InterPro"/>
</dbReference>
<dbReference type="PROSITE" id="PS51182">
    <property type="entry name" value="C2_TENSIN"/>
    <property type="match status" value="1"/>
</dbReference>